<keyword evidence="5" id="KW-1185">Reference proteome</keyword>
<dbReference type="PANTHER" id="PTHR46825">
    <property type="entry name" value="D-ALANYL-D-ALANINE-CARBOXYPEPTIDASE/ENDOPEPTIDASE AMPH"/>
    <property type="match status" value="1"/>
</dbReference>
<evidence type="ECO:0000256" key="1">
    <source>
        <dbReference type="ARBA" id="ARBA00038215"/>
    </source>
</evidence>
<reference evidence="4 5" key="1">
    <citation type="journal article" date="2018" name="Sci. Rep.">
        <title>Comparative genomics provides insights into the lifestyle and reveals functional heterogeneity of dark septate endophytic fungi.</title>
        <authorList>
            <person name="Knapp D.G."/>
            <person name="Nemeth J.B."/>
            <person name="Barry K."/>
            <person name="Hainaut M."/>
            <person name="Henrissat B."/>
            <person name="Johnson J."/>
            <person name="Kuo A."/>
            <person name="Lim J.H.P."/>
            <person name="Lipzen A."/>
            <person name="Nolan M."/>
            <person name="Ohm R.A."/>
            <person name="Tamas L."/>
            <person name="Grigoriev I.V."/>
            <person name="Spatafora J.W."/>
            <person name="Nagy L.G."/>
            <person name="Kovacs G.M."/>
        </authorList>
    </citation>
    <scope>NUCLEOTIDE SEQUENCE [LARGE SCALE GENOMIC DNA]</scope>
    <source>
        <strain evidence="4 5">DSE2036</strain>
    </source>
</reference>
<accession>A0A2V1DDC1</accession>
<dbReference type="InterPro" id="IPR001466">
    <property type="entry name" value="Beta-lactam-related"/>
</dbReference>
<feature type="chain" id="PRO_5015853524" evidence="2">
    <location>
        <begin position="24"/>
        <end position="633"/>
    </location>
</feature>
<dbReference type="InterPro" id="IPR012338">
    <property type="entry name" value="Beta-lactam/transpept-like"/>
</dbReference>
<dbReference type="EMBL" id="KZ805474">
    <property type="protein sequence ID" value="PVH96100.1"/>
    <property type="molecule type" value="Genomic_DNA"/>
</dbReference>
<dbReference type="InterPro" id="IPR049511">
    <property type="entry name" value="PGH-like_rpt"/>
</dbReference>
<dbReference type="PANTHER" id="PTHR46825:SF9">
    <property type="entry name" value="BETA-LACTAMASE-RELATED DOMAIN-CONTAINING PROTEIN"/>
    <property type="match status" value="1"/>
</dbReference>
<dbReference type="Proteomes" id="UP000244855">
    <property type="component" value="Unassembled WGS sequence"/>
</dbReference>
<evidence type="ECO:0000256" key="2">
    <source>
        <dbReference type="SAM" id="SignalP"/>
    </source>
</evidence>
<feature type="signal peptide" evidence="2">
    <location>
        <begin position="1"/>
        <end position="23"/>
    </location>
</feature>
<evidence type="ECO:0000259" key="3">
    <source>
        <dbReference type="Pfam" id="PF00144"/>
    </source>
</evidence>
<evidence type="ECO:0000313" key="4">
    <source>
        <dbReference type="EMBL" id="PVH96100.1"/>
    </source>
</evidence>
<dbReference type="Gene3D" id="3.40.710.10">
    <property type="entry name" value="DD-peptidase/beta-lactamase superfamily"/>
    <property type="match status" value="1"/>
</dbReference>
<dbReference type="Pfam" id="PF17660">
    <property type="entry name" value="BTRD1"/>
    <property type="match status" value="3"/>
</dbReference>
<name>A0A2V1DDC1_9PLEO</name>
<dbReference type="Pfam" id="PF00144">
    <property type="entry name" value="Beta-lactamase"/>
    <property type="match status" value="1"/>
</dbReference>
<sequence>MSSLRSLLFLCSYFLFHFSPVTSLYIQKRNDTGSVTYFGVSSAEHEEKATSLKANGFRPLSLSLYGSPSEAKYAAVWVQEEGAAFETIHTADKPTFDSWVQTWKSKGYVSTHVSATGPVESAVYAGVMEARNISTWIQRCEMDSPYGLANSTGGVDLLIKAVSMYGTYANPRYCILGYENTENQQQTVFHQTVNLSNNFAQIFAAETLKRYWRPEFLNIFVDGTIAPIFTDTTVGKWAAEVDLNEAQLASRIKAQEANGLSPINISGGGNPSDIRYAVIFAERTSPLPRNWSASGAVTGFNDNAGVTDALDNVMQSFMQEHGVRQAQVAASINGTVIAERAYTWAEEDRAIVQPDDKFLLASLSKMFTHAATKQLINDGLLNLTTAIYPLLGIQPADKRANNITVLDLIYHTAGYDRLVTPDLGFIFVQVARAKNSSAPATLRDVIDYVAARPLDFTPGTKTVYSNFGTMLLSYTITKLTGIPYHDFIKERVLNGLEAELYETDSAKHVNDAIVQETKFTGINALQPMSNAKVPSVYGGDGAIKEETVGAFALKASATTISRFIGHNAVWGIGLREVFSNRDGSLAGARSFAQSTDKLDWALTLNTREYKSEAQWSKLVFTNVPGVWQRFSIA</sequence>
<feature type="domain" description="Beta-lactamase-related" evidence="3">
    <location>
        <begin position="310"/>
        <end position="600"/>
    </location>
</feature>
<dbReference type="SUPFAM" id="SSF56601">
    <property type="entry name" value="beta-lactamase/transpeptidase-like"/>
    <property type="match status" value="1"/>
</dbReference>
<organism evidence="4 5">
    <name type="scientific">Periconia macrospinosa</name>
    <dbReference type="NCBI Taxonomy" id="97972"/>
    <lineage>
        <taxon>Eukaryota</taxon>
        <taxon>Fungi</taxon>
        <taxon>Dikarya</taxon>
        <taxon>Ascomycota</taxon>
        <taxon>Pezizomycotina</taxon>
        <taxon>Dothideomycetes</taxon>
        <taxon>Pleosporomycetidae</taxon>
        <taxon>Pleosporales</taxon>
        <taxon>Massarineae</taxon>
        <taxon>Periconiaceae</taxon>
        <taxon>Periconia</taxon>
    </lineage>
</organism>
<dbReference type="AlphaFoldDB" id="A0A2V1DDC1"/>
<evidence type="ECO:0000313" key="5">
    <source>
        <dbReference type="Proteomes" id="UP000244855"/>
    </source>
</evidence>
<protein>
    <submittedName>
        <fullName evidence="4">Beta-lactamase/transpeptidase-like protein</fullName>
    </submittedName>
</protein>
<gene>
    <name evidence="4" type="ORF">DM02DRAFT_617437</name>
</gene>
<dbReference type="STRING" id="97972.A0A2V1DDC1"/>
<dbReference type="InterPro" id="IPR050491">
    <property type="entry name" value="AmpC-like"/>
</dbReference>
<dbReference type="OrthoDB" id="5946976at2759"/>
<keyword evidence="2" id="KW-0732">Signal</keyword>
<comment type="similarity">
    <text evidence="1">Belongs to the peptidase S12 family.</text>
</comment>
<proteinExistence type="inferred from homology"/>